<dbReference type="EMBL" id="VSRR010006316">
    <property type="protein sequence ID" value="MPC44508.1"/>
    <property type="molecule type" value="Genomic_DNA"/>
</dbReference>
<feature type="compositionally biased region" description="Basic and acidic residues" evidence="1">
    <location>
        <begin position="1"/>
        <end position="15"/>
    </location>
</feature>
<dbReference type="AlphaFoldDB" id="A0A5B7FHU3"/>
<comment type="caution">
    <text evidence="2">The sequence shown here is derived from an EMBL/GenBank/DDBJ whole genome shotgun (WGS) entry which is preliminary data.</text>
</comment>
<dbReference type="Proteomes" id="UP000324222">
    <property type="component" value="Unassembled WGS sequence"/>
</dbReference>
<evidence type="ECO:0000313" key="3">
    <source>
        <dbReference type="Proteomes" id="UP000324222"/>
    </source>
</evidence>
<accession>A0A5B7FHU3</accession>
<name>A0A5B7FHU3_PORTR</name>
<evidence type="ECO:0000313" key="2">
    <source>
        <dbReference type="EMBL" id="MPC44508.1"/>
    </source>
</evidence>
<proteinExistence type="predicted"/>
<keyword evidence="3" id="KW-1185">Reference proteome</keyword>
<sequence>MKSRRLESKRDRQDTLKPSSHEVWTAGKDSKRRQIALRTEDMRIPLSALRKARILGFWARQKRDECVNEKTENETSFCT</sequence>
<reference evidence="2 3" key="1">
    <citation type="submission" date="2019-05" db="EMBL/GenBank/DDBJ databases">
        <title>Another draft genome of Portunus trituberculatus and its Hox gene families provides insights of decapod evolution.</title>
        <authorList>
            <person name="Jeong J.-H."/>
            <person name="Song I."/>
            <person name="Kim S."/>
            <person name="Choi T."/>
            <person name="Kim D."/>
            <person name="Ryu S."/>
            <person name="Kim W."/>
        </authorList>
    </citation>
    <scope>NUCLEOTIDE SEQUENCE [LARGE SCALE GENOMIC DNA]</scope>
    <source>
        <tissue evidence="2">Muscle</tissue>
    </source>
</reference>
<feature type="region of interest" description="Disordered" evidence="1">
    <location>
        <begin position="1"/>
        <end position="29"/>
    </location>
</feature>
<evidence type="ECO:0000256" key="1">
    <source>
        <dbReference type="SAM" id="MobiDB-lite"/>
    </source>
</evidence>
<gene>
    <name evidence="2" type="ORF">E2C01_038181</name>
</gene>
<protein>
    <submittedName>
        <fullName evidence="2">Uncharacterized protein</fullName>
    </submittedName>
</protein>
<organism evidence="2 3">
    <name type="scientific">Portunus trituberculatus</name>
    <name type="common">Swimming crab</name>
    <name type="synonym">Neptunus trituberculatus</name>
    <dbReference type="NCBI Taxonomy" id="210409"/>
    <lineage>
        <taxon>Eukaryota</taxon>
        <taxon>Metazoa</taxon>
        <taxon>Ecdysozoa</taxon>
        <taxon>Arthropoda</taxon>
        <taxon>Crustacea</taxon>
        <taxon>Multicrustacea</taxon>
        <taxon>Malacostraca</taxon>
        <taxon>Eumalacostraca</taxon>
        <taxon>Eucarida</taxon>
        <taxon>Decapoda</taxon>
        <taxon>Pleocyemata</taxon>
        <taxon>Brachyura</taxon>
        <taxon>Eubrachyura</taxon>
        <taxon>Portunoidea</taxon>
        <taxon>Portunidae</taxon>
        <taxon>Portuninae</taxon>
        <taxon>Portunus</taxon>
    </lineage>
</organism>